<dbReference type="EMBL" id="CP014945">
    <property type="protein sequence ID" value="AMT96159.1"/>
    <property type="molecule type" value="Genomic_DNA"/>
</dbReference>
<keyword evidence="3" id="KW-1185">Reference proteome</keyword>
<evidence type="ECO:0000256" key="1">
    <source>
        <dbReference type="SAM" id="Coils"/>
    </source>
</evidence>
<dbReference type="RefSeq" id="WP_062843908.1">
    <property type="nucleotide sequence ID" value="NZ_CP014945.1"/>
</dbReference>
<keyword evidence="1" id="KW-0175">Coiled coil</keyword>
<gene>
    <name evidence="2" type="ORF">A3K91_0532</name>
</gene>
<evidence type="ECO:0000313" key="3">
    <source>
        <dbReference type="Proteomes" id="UP000076104"/>
    </source>
</evidence>
<name>A0ABN4MZI7_9GAMM</name>
<dbReference type="GeneID" id="33058594"/>
<sequence>MITEDNKAHAGSIGLSQYIADFRLATFADVVGHNTLESLLSNGVLNSVIYLGRDITIFTGALAGEKQIHTAGTIGLLTVNNQAETVTLASIPLEDNGHVFISDTDIPSAFVIGTMSEDSKWIIIADLAQAVRCYNAYRKLCIDVTVLTCLVPSLFNQTVKHFAEVQQVTIITTSDKKAKVITPLKGVNVEAIICEHTLIYDALEFDADYDDLIADAEVIDLQALGKPKPKPISQTLPPVKTLTSDMMPKLLWDYASNSAERLSVPIEYVLMPLMVSLGSLIGSKLSIYPKMYDNWEVVPNFYGAIIGNPSSKKSPSLSDGLKPLSHLVALAKEKYDEDKLEHDTQKELNKHMTKAAEKQLSDLAKKMATQTEDDAEINQDDLKAKAQELAEAKQSDELIPEIKRYVTDDGTIESIGELESKHKNGMLVKRDELTGWLASLENESNQQARSFYLEGFNGLGSFQVDRIGRGSVFIDTHCLSVIGGIQPDKLEYYLSKTMKGLGNDGLIQRFQLMVYPDPLPNSKERDLPPDKQSRDAIYNLFETIDSMQLGDFMRYGASPIDEYHKRPYYRFNDEAYQEFMNWYDALKLRASEAEHSIIAEHLIKYAKTVPSLALVFHLADCIEHGTSLGAVNMNALKAALAWCDVLESHMMRIYSTVTDSANIKASYLADKIMKMVRKGTDKTDKTDWISHGFTARQLIRKGWKGLNDTDDVLNALEILVEHDWLNWQEIPSTAQGGRPTERYSINSRLSELL</sequence>
<protein>
    <recommendedName>
        <fullName evidence="4">DUF3987 domain-containing protein</fullName>
    </recommendedName>
</protein>
<feature type="coiled-coil region" evidence="1">
    <location>
        <begin position="353"/>
        <end position="392"/>
    </location>
</feature>
<reference evidence="2 3" key="1">
    <citation type="submission" date="2016-03" db="EMBL/GenBank/DDBJ databases">
        <title>Genome sequencing of Psychrobacter alimentarius PAMC 27889.</title>
        <authorList>
            <person name="Lee J."/>
            <person name="Kim O.-S."/>
        </authorList>
    </citation>
    <scope>NUCLEOTIDE SEQUENCE [LARGE SCALE GENOMIC DNA]</scope>
    <source>
        <strain evidence="2 3">PAMC 27889</strain>
    </source>
</reference>
<organism evidence="2 3">
    <name type="scientific">Psychrobacter alimentarius</name>
    <dbReference type="NCBI Taxonomy" id="261164"/>
    <lineage>
        <taxon>Bacteria</taxon>
        <taxon>Pseudomonadati</taxon>
        <taxon>Pseudomonadota</taxon>
        <taxon>Gammaproteobacteria</taxon>
        <taxon>Moraxellales</taxon>
        <taxon>Moraxellaceae</taxon>
        <taxon>Psychrobacter</taxon>
    </lineage>
</organism>
<dbReference type="Proteomes" id="UP000076104">
    <property type="component" value="Chromosome"/>
</dbReference>
<accession>A0ABN4MZI7</accession>
<proteinExistence type="predicted"/>
<dbReference type="Pfam" id="PF13148">
    <property type="entry name" value="DUF3987"/>
    <property type="match status" value="1"/>
</dbReference>
<evidence type="ECO:0008006" key="4">
    <source>
        <dbReference type="Google" id="ProtNLM"/>
    </source>
</evidence>
<evidence type="ECO:0000313" key="2">
    <source>
        <dbReference type="EMBL" id="AMT96159.1"/>
    </source>
</evidence>
<dbReference type="InterPro" id="IPR025048">
    <property type="entry name" value="DUF3987"/>
</dbReference>